<accession>A0ABX2Q572</accession>
<dbReference type="EMBL" id="JABKAV010000018">
    <property type="protein sequence ID" value="NVO84912.1"/>
    <property type="molecule type" value="Genomic_DNA"/>
</dbReference>
<dbReference type="RefSeq" id="WP_176899590.1">
    <property type="nucleotide sequence ID" value="NZ_JABKAV010000018.1"/>
</dbReference>
<organism evidence="1 2">
    <name type="scientific">Hymenobacter terrestris</name>
    <dbReference type="NCBI Taxonomy" id="2748310"/>
    <lineage>
        <taxon>Bacteria</taxon>
        <taxon>Pseudomonadati</taxon>
        <taxon>Bacteroidota</taxon>
        <taxon>Cytophagia</taxon>
        <taxon>Cytophagales</taxon>
        <taxon>Hymenobacteraceae</taxon>
        <taxon>Hymenobacter</taxon>
    </lineage>
</organism>
<dbReference type="Proteomes" id="UP000626554">
    <property type="component" value="Unassembled WGS sequence"/>
</dbReference>
<evidence type="ECO:0000313" key="2">
    <source>
        <dbReference type="Proteomes" id="UP000626554"/>
    </source>
</evidence>
<comment type="caution">
    <text evidence="1">The sequence shown here is derived from an EMBL/GenBank/DDBJ whole genome shotgun (WGS) entry which is preliminary data.</text>
</comment>
<protein>
    <submittedName>
        <fullName evidence="1">Uncharacterized protein</fullName>
    </submittedName>
</protein>
<reference evidence="1 2" key="1">
    <citation type="submission" date="2020-05" db="EMBL/GenBank/DDBJ databases">
        <title>Hymenobacter terrestris sp. nov. and Hymenobacter lapidiphilus sp. nov., isolated from regoliths in Antarctica.</title>
        <authorList>
            <person name="Sedlacek I."/>
            <person name="Pantucek R."/>
            <person name="Zeman M."/>
            <person name="Holochova P."/>
            <person name="Kralova S."/>
            <person name="Stankova E."/>
            <person name="Sedo O."/>
            <person name="Micenkova L."/>
            <person name="Svec P."/>
            <person name="Gupta V."/>
            <person name="Sood U."/>
            <person name="Korpole U.S."/>
            <person name="Lal R."/>
        </authorList>
    </citation>
    <scope>NUCLEOTIDE SEQUENCE [LARGE SCALE GENOMIC DNA]</scope>
    <source>
        <strain evidence="1 2">P5252</strain>
    </source>
</reference>
<gene>
    <name evidence="1" type="ORF">HW556_08455</name>
</gene>
<keyword evidence="2" id="KW-1185">Reference proteome</keyword>
<name>A0ABX2Q572_9BACT</name>
<evidence type="ECO:0000313" key="1">
    <source>
        <dbReference type="EMBL" id="NVO84912.1"/>
    </source>
</evidence>
<proteinExistence type="predicted"/>
<sequence>MSSSLTISVPQPCSENWAAMTPAAQGRHCAACAKTVVDFSCMTDAQVVA</sequence>